<reference evidence="1 2" key="1">
    <citation type="submission" date="2018-08" db="EMBL/GenBank/DDBJ databases">
        <title>Genome and evolution of the arbuscular mycorrhizal fungus Diversispora epigaea (formerly Glomus versiforme) and its bacterial endosymbionts.</title>
        <authorList>
            <person name="Sun X."/>
            <person name="Fei Z."/>
            <person name="Harrison M."/>
        </authorList>
    </citation>
    <scope>NUCLEOTIDE SEQUENCE [LARGE SCALE GENOMIC DNA]</scope>
    <source>
        <strain evidence="1 2">IT104</strain>
    </source>
</reference>
<name>A0A397I3K1_9GLOM</name>
<sequence length="113" mass="12774">MSQSSRALIVYTAVKTPFLVSSRYIYENLYLSILILTEQALLVFEAAQAHIMNSMVHHVSNVIGSLIDNNRGISINFFQGFKALTSNDLNTLLTMSCQWMTIMWSKKNILPNS</sequence>
<dbReference type="EMBL" id="PQFF01000273">
    <property type="protein sequence ID" value="RHZ67833.1"/>
    <property type="molecule type" value="Genomic_DNA"/>
</dbReference>
<organism evidence="1 2">
    <name type="scientific">Diversispora epigaea</name>
    <dbReference type="NCBI Taxonomy" id="1348612"/>
    <lineage>
        <taxon>Eukaryota</taxon>
        <taxon>Fungi</taxon>
        <taxon>Fungi incertae sedis</taxon>
        <taxon>Mucoromycota</taxon>
        <taxon>Glomeromycotina</taxon>
        <taxon>Glomeromycetes</taxon>
        <taxon>Diversisporales</taxon>
        <taxon>Diversisporaceae</taxon>
        <taxon>Diversispora</taxon>
    </lineage>
</organism>
<keyword evidence="2" id="KW-1185">Reference proteome</keyword>
<comment type="caution">
    <text evidence="1">The sequence shown here is derived from an EMBL/GenBank/DDBJ whole genome shotgun (WGS) entry which is preliminary data.</text>
</comment>
<gene>
    <name evidence="1" type="ORF">Glove_299g46</name>
</gene>
<dbReference type="AlphaFoldDB" id="A0A397I3K1"/>
<dbReference type="Proteomes" id="UP000266861">
    <property type="component" value="Unassembled WGS sequence"/>
</dbReference>
<proteinExistence type="predicted"/>
<accession>A0A397I3K1</accession>
<evidence type="ECO:0000313" key="2">
    <source>
        <dbReference type="Proteomes" id="UP000266861"/>
    </source>
</evidence>
<protein>
    <submittedName>
        <fullName evidence="1">Uncharacterized protein</fullName>
    </submittedName>
</protein>
<evidence type="ECO:0000313" key="1">
    <source>
        <dbReference type="EMBL" id="RHZ67833.1"/>
    </source>
</evidence>